<dbReference type="RefSeq" id="WP_137669080.1">
    <property type="nucleotide sequence ID" value="NZ_BJCE01000268.1"/>
</dbReference>
<evidence type="ECO:0000313" key="4">
    <source>
        <dbReference type="Proteomes" id="UP000300142"/>
    </source>
</evidence>
<evidence type="ECO:0000313" key="3">
    <source>
        <dbReference type="EMBL" id="GCL39521.1"/>
    </source>
</evidence>
<keyword evidence="4" id="KW-1185">Reference proteome</keyword>
<dbReference type="AlphaFoldDB" id="A0A480A8R5"/>
<dbReference type="EMBL" id="BJCE01000268">
    <property type="protein sequence ID" value="GCL39521.1"/>
    <property type="molecule type" value="Genomic_DNA"/>
</dbReference>
<dbReference type="SUPFAM" id="SSF143120">
    <property type="entry name" value="YefM-like"/>
    <property type="match status" value="1"/>
</dbReference>
<gene>
    <name evidence="3" type="ORF">SR1949_46480</name>
</gene>
<organism evidence="3 4">
    <name type="scientific">Sphaerospermopsis reniformis</name>
    <dbReference type="NCBI Taxonomy" id="531300"/>
    <lineage>
        <taxon>Bacteria</taxon>
        <taxon>Bacillati</taxon>
        <taxon>Cyanobacteriota</taxon>
        <taxon>Cyanophyceae</taxon>
        <taxon>Nostocales</taxon>
        <taxon>Aphanizomenonaceae</taxon>
        <taxon>Sphaerospermopsis</taxon>
    </lineage>
</organism>
<evidence type="ECO:0000256" key="2">
    <source>
        <dbReference type="RuleBase" id="RU362080"/>
    </source>
</evidence>
<sequence>MQFISDTEAKQKFASILDKAQRETVIIRQENRDVAVVLSIEEYQRIMRINIQEFQKTLA</sequence>
<proteinExistence type="inferred from homology"/>
<dbReference type="Pfam" id="PF02604">
    <property type="entry name" value="PhdYeFM_antitox"/>
    <property type="match status" value="1"/>
</dbReference>
<dbReference type="InterPro" id="IPR006442">
    <property type="entry name" value="Antitoxin_Phd/YefM"/>
</dbReference>
<dbReference type="Proteomes" id="UP000300142">
    <property type="component" value="Unassembled WGS sequence"/>
</dbReference>
<evidence type="ECO:0000256" key="1">
    <source>
        <dbReference type="ARBA" id="ARBA00009981"/>
    </source>
</evidence>
<name>A0A480A8R5_9CYAN</name>
<dbReference type="InterPro" id="IPR036165">
    <property type="entry name" value="YefM-like_sf"/>
</dbReference>
<comment type="function">
    <text evidence="2">Antitoxin component of a type II toxin-antitoxin (TA) system.</text>
</comment>
<protein>
    <recommendedName>
        <fullName evidence="2">Antitoxin</fullName>
    </recommendedName>
</protein>
<reference evidence="4" key="1">
    <citation type="submission" date="2019-02" db="EMBL/GenBank/DDBJ databases">
        <title>Draft genome sequence of Sphaerospermopsis reniformis NIES-1949.</title>
        <authorList>
            <person name="Yamaguchi H."/>
            <person name="Suzuki S."/>
            <person name="Kawachi M."/>
        </authorList>
    </citation>
    <scope>NUCLEOTIDE SEQUENCE [LARGE SCALE GENOMIC DNA]</scope>
    <source>
        <strain evidence="4">NIES-1949</strain>
    </source>
</reference>
<dbReference type="Gene3D" id="3.40.1620.10">
    <property type="entry name" value="YefM-like domain"/>
    <property type="match status" value="1"/>
</dbReference>
<dbReference type="NCBIfam" id="TIGR01552">
    <property type="entry name" value="phd_fam"/>
    <property type="match status" value="1"/>
</dbReference>
<comment type="caution">
    <text evidence="3">The sequence shown here is derived from an EMBL/GenBank/DDBJ whole genome shotgun (WGS) entry which is preliminary data.</text>
</comment>
<comment type="similarity">
    <text evidence="1 2">Belongs to the phD/YefM antitoxin family.</text>
</comment>
<accession>A0A480A8R5</accession>